<evidence type="ECO:0000313" key="3">
    <source>
        <dbReference type="WBParaSite" id="L893_g16190.t1"/>
    </source>
</evidence>
<feature type="chain" id="PRO_5009312235" evidence="1">
    <location>
        <begin position="20"/>
        <end position="77"/>
    </location>
</feature>
<keyword evidence="1" id="KW-0732">Signal</keyword>
<dbReference type="WBParaSite" id="L893_g16190.t1">
    <property type="protein sequence ID" value="L893_g16190.t1"/>
    <property type="gene ID" value="L893_g16190"/>
</dbReference>
<evidence type="ECO:0000256" key="1">
    <source>
        <dbReference type="SAM" id="SignalP"/>
    </source>
</evidence>
<keyword evidence="2" id="KW-1185">Reference proteome</keyword>
<accession>A0A1I7YGX5</accession>
<evidence type="ECO:0000313" key="2">
    <source>
        <dbReference type="Proteomes" id="UP000095287"/>
    </source>
</evidence>
<name>A0A1I7YGX5_9BILA</name>
<dbReference type="AlphaFoldDB" id="A0A1I7YGX5"/>
<feature type="signal peptide" evidence="1">
    <location>
        <begin position="1"/>
        <end position="19"/>
    </location>
</feature>
<organism evidence="2 3">
    <name type="scientific">Steinernema glaseri</name>
    <dbReference type="NCBI Taxonomy" id="37863"/>
    <lineage>
        <taxon>Eukaryota</taxon>
        <taxon>Metazoa</taxon>
        <taxon>Ecdysozoa</taxon>
        <taxon>Nematoda</taxon>
        <taxon>Chromadorea</taxon>
        <taxon>Rhabditida</taxon>
        <taxon>Tylenchina</taxon>
        <taxon>Panagrolaimomorpha</taxon>
        <taxon>Strongyloidoidea</taxon>
        <taxon>Steinernematidae</taxon>
        <taxon>Steinernema</taxon>
    </lineage>
</organism>
<proteinExistence type="predicted"/>
<protein>
    <submittedName>
        <fullName evidence="3">LRRNT domain-containing protein</fullName>
    </submittedName>
</protein>
<reference evidence="3" key="1">
    <citation type="submission" date="2016-11" db="UniProtKB">
        <authorList>
            <consortium name="WormBaseParasite"/>
        </authorList>
    </citation>
    <scope>IDENTIFICATION</scope>
</reference>
<sequence>MVVTQLLILTFFVLWTSEARDLKVPESFQNKLESLYETLEQQNPCHDFHCDFPSRCMTMPNTRCEDCQAIAVCVNFG</sequence>
<dbReference type="Proteomes" id="UP000095287">
    <property type="component" value="Unplaced"/>
</dbReference>